<evidence type="ECO:0000256" key="1">
    <source>
        <dbReference type="ARBA" id="ARBA00001947"/>
    </source>
</evidence>
<comment type="cofactor">
    <cofactor evidence="1 9">
        <name>Zn(2+)</name>
        <dbReference type="ChEBI" id="CHEBI:29105"/>
    </cofactor>
</comment>
<dbReference type="PROSITE" id="PS00059">
    <property type="entry name" value="ADH_ZINC"/>
    <property type="match status" value="1"/>
</dbReference>
<dbReference type="InterPro" id="IPR013149">
    <property type="entry name" value="ADH-like_C"/>
</dbReference>
<dbReference type="GO" id="GO:0006062">
    <property type="term" value="P:sorbitol catabolic process"/>
    <property type="evidence" value="ECO:0007669"/>
    <property type="project" value="TreeGrafter"/>
</dbReference>
<sequence>MPTDNLSAVLYGIDDLRMEQRPIPTPGENQLLINIHTVGVCGTDIHFFKHGAVGSYKLNGPLVIGHETSGTVAGLGPNVKGFKVGDRVALEVGVPCRRCDLCRMGRYNICPNMKFRGLPPVDGTLTRYLVHDADFCYKLSDNVSYEEGALLEPLTVAVHGCRRGRVQMGQYILVQGAGPIGVMSLLTARALGAAKVVITDFDSERLKLAKQLGADHILCTKGMSVDQIRTEVIKCLGREPEITLECTGAQSCIESGILTTRRGGAVVLVGLGAPRDDLPIIEAVLKEVDIIGSILYANCYPIALDLVASGRVNLSGLTRVHYKLEDAVEAFKRKQKLDVMKVFIDCQK</sequence>
<dbReference type="PANTHER" id="PTHR43161:SF9">
    <property type="entry name" value="SORBITOL DEHYDROGENASE"/>
    <property type="match status" value="1"/>
</dbReference>
<dbReference type="PANTHER" id="PTHR43161">
    <property type="entry name" value="SORBITOL DEHYDROGENASE"/>
    <property type="match status" value="1"/>
</dbReference>
<accession>A0A0B1SJQ7</accession>
<dbReference type="InterPro" id="IPR045306">
    <property type="entry name" value="SDH-like"/>
</dbReference>
<evidence type="ECO:0000313" key="12">
    <source>
        <dbReference type="Proteomes" id="UP000053660"/>
    </source>
</evidence>
<protein>
    <recommendedName>
        <fullName evidence="7">Sorbitol dehydrogenase</fullName>
    </recommendedName>
    <alternativeName>
        <fullName evidence="8">Polyol dehydrogenase</fullName>
    </alternativeName>
</protein>
<evidence type="ECO:0000256" key="6">
    <source>
        <dbReference type="ARBA" id="ARBA00023027"/>
    </source>
</evidence>
<dbReference type="Gene3D" id="3.90.180.10">
    <property type="entry name" value="Medium-chain alcohol dehydrogenases, catalytic domain"/>
    <property type="match status" value="1"/>
</dbReference>
<dbReference type="InterPro" id="IPR020843">
    <property type="entry name" value="ER"/>
</dbReference>
<reference evidence="11 12" key="1">
    <citation type="submission" date="2014-03" db="EMBL/GenBank/DDBJ databases">
        <title>Draft genome of the hookworm Oesophagostomum dentatum.</title>
        <authorList>
            <person name="Mitreva M."/>
        </authorList>
    </citation>
    <scope>NUCLEOTIDE SEQUENCE [LARGE SCALE GENOMIC DNA]</scope>
    <source>
        <strain evidence="11 12">OD-Hann</strain>
    </source>
</reference>
<dbReference type="FunFam" id="3.40.50.720:FF:000068">
    <property type="entry name" value="Sorbitol dehydrogenase"/>
    <property type="match status" value="1"/>
</dbReference>
<keyword evidence="12" id="KW-1185">Reference proteome</keyword>
<evidence type="ECO:0000256" key="4">
    <source>
        <dbReference type="ARBA" id="ARBA00022833"/>
    </source>
</evidence>
<organism evidence="11 12">
    <name type="scientific">Oesophagostomum dentatum</name>
    <name type="common">Nodular worm</name>
    <dbReference type="NCBI Taxonomy" id="61180"/>
    <lineage>
        <taxon>Eukaryota</taxon>
        <taxon>Metazoa</taxon>
        <taxon>Ecdysozoa</taxon>
        <taxon>Nematoda</taxon>
        <taxon>Chromadorea</taxon>
        <taxon>Rhabditida</taxon>
        <taxon>Rhabditina</taxon>
        <taxon>Rhabditomorpha</taxon>
        <taxon>Strongyloidea</taxon>
        <taxon>Strongylidae</taxon>
        <taxon>Oesophagostomum</taxon>
    </lineage>
</organism>
<evidence type="ECO:0000256" key="5">
    <source>
        <dbReference type="ARBA" id="ARBA00023002"/>
    </source>
</evidence>
<dbReference type="InterPro" id="IPR036291">
    <property type="entry name" value="NAD(P)-bd_dom_sf"/>
</dbReference>
<name>A0A0B1SJQ7_OESDE</name>
<evidence type="ECO:0000256" key="2">
    <source>
        <dbReference type="ARBA" id="ARBA00008072"/>
    </source>
</evidence>
<dbReference type="OrthoDB" id="1879366at2759"/>
<evidence type="ECO:0000256" key="7">
    <source>
        <dbReference type="ARBA" id="ARBA00026132"/>
    </source>
</evidence>
<evidence type="ECO:0000313" key="11">
    <source>
        <dbReference type="EMBL" id="KHJ85568.1"/>
    </source>
</evidence>
<keyword evidence="4 9" id="KW-0862">Zinc</keyword>
<gene>
    <name evidence="11" type="ORF">OESDEN_14701</name>
</gene>
<feature type="domain" description="Enoyl reductase (ER)" evidence="10">
    <location>
        <begin position="12"/>
        <end position="344"/>
    </location>
</feature>
<dbReference type="SUPFAM" id="SSF51735">
    <property type="entry name" value="NAD(P)-binding Rossmann-fold domains"/>
    <property type="match status" value="1"/>
</dbReference>
<evidence type="ECO:0000256" key="9">
    <source>
        <dbReference type="RuleBase" id="RU361277"/>
    </source>
</evidence>
<proteinExistence type="inferred from homology"/>
<dbReference type="SUPFAM" id="SSF50129">
    <property type="entry name" value="GroES-like"/>
    <property type="match status" value="1"/>
</dbReference>
<dbReference type="Pfam" id="PF08240">
    <property type="entry name" value="ADH_N"/>
    <property type="match status" value="1"/>
</dbReference>
<dbReference type="Gene3D" id="3.40.50.720">
    <property type="entry name" value="NAD(P)-binding Rossmann-like Domain"/>
    <property type="match status" value="1"/>
</dbReference>
<keyword evidence="6" id="KW-0520">NAD</keyword>
<evidence type="ECO:0000256" key="3">
    <source>
        <dbReference type="ARBA" id="ARBA00022723"/>
    </source>
</evidence>
<keyword evidence="5" id="KW-0560">Oxidoreductase</keyword>
<dbReference type="AlphaFoldDB" id="A0A0B1SJQ7"/>
<dbReference type="EMBL" id="KN563400">
    <property type="protein sequence ID" value="KHJ85568.1"/>
    <property type="molecule type" value="Genomic_DNA"/>
</dbReference>
<dbReference type="Pfam" id="PF00107">
    <property type="entry name" value="ADH_zinc_N"/>
    <property type="match status" value="1"/>
</dbReference>
<dbReference type="SMART" id="SM00829">
    <property type="entry name" value="PKS_ER"/>
    <property type="match status" value="1"/>
</dbReference>
<dbReference type="InterPro" id="IPR011032">
    <property type="entry name" value="GroES-like_sf"/>
</dbReference>
<dbReference type="Proteomes" id="UP000053660">
    <property type="component" value="Unassembled WGS sequence"/>
</dbReference>
<dbReference type="GO" id="GO:0008270">
    <property type="term" value="F:zinc ion binding"/>
    <property type="evidence" value="ECO:0007669"/>
    <property type="project" value="InterPro"/>
</dbReference>
<keyword evidence="3 9" id="KW-0479">Metal-binding</keyword>
<dbReference type="CDD" id="cd05285">
    <property type="entry name" value="sorbitol_DH"/>
    <property type="match status" value="1"/>
</dbReference>
<dbReference type="InterPro" id="IPR002328">
    <property type="entry name" value="ADH_Zn_CS"/>
</dbReference>
<comment type="similarity">
    <text evidence="2 9">Belongs to the zinc-containing alcohol dehydrogenase family.</text>
</comment>
<dbReference type="InterPro" id="IPR013154">
    <property type="entry name" value="ADH-like_N"/>
</dbReference>
<evidence type="ECO:0000256" key="8">
    <source>
        <dbReference type="ARBA" id="ARBA00032485"/>
    </source>
</evidence>
<evidence type="ECO:0000259" key="10">
    <source>
        <dbReference type="SMART" id="SM00829"/>
    </source>
</evidence>
<dbReference type="GO" id="GO:0003939">
    <property type="term" value="F:L-iditol 2-dehydrogenase (NAD+) activity"/>
    <property type="evidence" value="ECO:0007669"/>
    <property type="project" value="TreeGrafter"/>
</dbReference>